<evidence type="ECO:0000313" key="1">
    <source>
        <dbReference type="EMBL" id="RXT24157.1"/>
    </source>
</evidence>
<gene>
    <name evidence="1" type="ORF">B5P46_19840</name>
</gene>
<sequence length="85" mass="9343">MPASPENRQNLAWFHDSKEMLQQILRAESASDMNADDATIAYVPTSAISQNGTSGLASLTAFTQETALTLCIWYWIIVDKTAALH</sequence>
<evidence type="ECO:0000313" key="2">
    <source>
        <dbReference type="Proteomes" id="UP000290767"/>
    </source>
</evidence>
<proteinExistence type="predicted"/>
<comment type="caution">
    <text evidence="1">The sequence shown here is derived from an EMBL/GenBank/DDBJ whole genome shotgun (WGS) entry which is preliminary data.</text>
</comment>
<protein>
    <submittedName>
        <fullName evidence="1">Uncharacterized protein</fullName>
    </submittedName>
</protein>
<organism evidence="1 2">
    <name type="scientific">Rhizobium leguminosarum</name>
    <dbReference type="NCBI Taxonomy" id="384"/>
    <lineage>
        <taxon>Bacteria</taxon>
        <taxon>Pseudomonadati</taxon>
        <taxon>Pseudomonadota</taxon>
        <taxon>Alphaproteobacteria</taxon>
        <taxon>Hyphomicrobiales</taxon>
        <taxon>Rhizobiaceae</taxon>
        <taxon>Rhizobium/Agrobacterium group</taxon>
        <taxon>Rhizobium</taxon>
    </lineage>
</organism>
<dbReference type="EMBL" id="MZMU01000012">
    <property type="protein sequence ID" value="RXT24157.1"/>
    <property type="molecule type" value="Genomic_DNA"/>
</dbReference>
<dbReference type="AlphaFoldDB" id="A0A4Q1U0J1"/>
<name>A0A4Q1U0J1_RHILE</name>
<reference evidence="1 2" key="1">
    <citation type="submission" date="2017-03" db="EMBL/GenBank/DDBJ databases">
        <authorList>
            <person name="Safronova V.I."/>
            <person name="Sazanova A.L."/>
            <person name="Chirak E.R."/>
        </authorList>
    </citation>
    <scope>NUCLEOTIDE SEQUENCE [LARGE SCALE GENOMIC DNA]</scope>
    <source>
        <strain evidence="1 2">Tri-43</strain>
    </source>
</reference>
<accession>A0A4Q1U0J1</accession>
<dbReference type="Proteomes" id="UP000290767">
    <property type="component" value="Unassembled WGS sequence"/>
</dbReference>